<dbReference type="InterPro" id="IPR051417">
    <property type="entry name" value="SDr/BOS_complex"/>
</dbReference>
<dbReference type="InterPro" id="IPR013783">
    <property type="entry name" value="Ig-like_fold"/>
</dbReference>
<protein>
    <recommendedName>
        <fullName evidence="4">SD-repeat containing protein B domain-containing protein</fullName>
    </recommendedName>
</protein>
<dbReference type="GO" id="GO:0005576">
    <property type="term" value="C:extracellular region"/>
    <property type="evidence" value="ECO:0007669"/>
    <property type="project" value="UniProtKB-SubCell"/>
</dbReference>
<dbReference type="SUPFAM" id="SSF117074">
    <property type="entry name" value="Hypothetical protein PA1324"/>
    <property type="match status" value="1"/>
</dbReference>
<evidence type="ECO:0000259" key="4">
    <source>
        <dbReference type="Pfam" id="PF17210"/>
    </source>
</evidence>
<keyword evidence="2" id="KW-0964">Secreted</keyword>
<dbReference type="EMBL" id="BAABLX010000029">
    <property type="protein sequence ID" value="GAA4953079.1"/>
    <property type="molecule type" value="Genomic_DNA"/>
</dbReference>
<keyword evidence="6" id="KW-1185">Reference proteome</keyword>
<proteinExistence type="predicted"/>
<evidence type="ECO:0000256" key="1">
    <source>
        <dbReference type="ARBA" id="ARBA00004613"/>
    </source>
</evidence>
<keyword evidence="3" id="KW-0732">Signal</keyword>
<organism evidence="5 6">
    <name type="scientific">Halioxenophilus aromaticivorans</name>
    <dbReference type="NCBI Taxonomy" id="1306992"/>
    <lineage>
        <taxon>Bacteria</taxon>
        <taxon>Pseudomonadati</taxon>
        <taxon>Pseudomonadota</taxon>
        <taxon>Gammaproteobacteria</taxon>
        <taxon>Alteromonadales</taxon>
        <taxon>Alteromonadaceae</taxon>
        <taxon>Halioxenophilus</taxon>
    </lineage>
</organism>
<evidence type="ECO:0000256" key="3">
    <source>
        <dbReference type="ARBA" id="ARBA00022729"/>
    </source>
</evidence>
<evidence type="ECO:0000313" key="6">
    <source>
        <dbReference type="Proteomes" id="UP001409585"/>
    </source>
</evidence>
<evidence type="ECO:0000256" key="2">
    <source>
        <dbReference type="ARBA" id="ARBA00022525"/>
    </source>
</evidence>
<dbReference type="Pfam" id="PF17210">
    <property type="entry name" value="SdrD_B"/>
    <property type="match status" value="1"/>
</dbReference>
<dbReference type="Gene3D" id="2.60.40.10">
    <property type="entry name" value="Immunoglobulins"/>
    <property type="match status" value="1"/>
</dbReference>
<dbReference type="Proteomes" id="UP001409585">
    <property type="component" value="Unassembled WGS sequence"/>
</dbReference>
<gene>
    <name evidence="5" type="ORF">GCM10025791_37510</name>
</gene>
<dbReference type="InterPro" id="IPR033764">
    <property type="entry name" value="Sdr_B"/>
</dbReference>
<name>A0AAV3U6W2_9ALTE</name>
<dbReference type="PANTHER" id="PTHR23303">
    <property type="entry name" value="CARBOXYPEPTIDASE REGULATORY REGION-CONTAINING"/>
    <property type="match status" value="1"/>
</dbReference>
<feature type="domain" description="SD-repeat containing protein B" evidence="4">
    <location>
        <begin position="318"/>
        <end position="426"/>
    </location>
</feature>
<sequence>MFYVVGDTVWSKDSNGQISYVYEITEDYVSHDWGYYYFLEMLYTENGRLYVVELRLLAEPYYHAYSYQLIEIDIDTAESSIVSSHYYPYGSPSDGYPTINDVVYSYWFDGEEYFVAEGSLVGEELWRLEGIGADRRYQLVGDINPGAESSQPANFYSYGGVLYFTAYKEGVGREVWKLNEGGVPEMVADINPGAESSFSSPDGWYYQGYDQYGVQVFYGFSNNVYFVADHQEFGRELWGSDGTRAGTYLVLDALPGESGFIAYRDTIAPIFMDFQNINTANGFYFRARQFGDQDNSLWISNGTEIGTRKVNAVGSGIIGDFVWLDDDGDGFQDPGERGLAGVEVQLLSCDGALLNKTTTSTSGRYLFGNIVDGSYQVKFLLPDGFEYSPQGVGHYKKDSNADESSGLTRCLPIKGKQVRKAIDAGMVKASPPESLQVIKAIYFSNQKKLWVRVSSTVEPEGTALLTLDAKFKTNSRKLGSVFWRDYAGFYQNRWLKIDKAPEAITITSSSGVSITAEVEIQ</sequence>
<comment type="subcellular location">
    <subcellularLocation>
        <location evidence="1">Secreted</location>
    </subcellularLocation>
</comment>
<dbReference type="PANTHER" id="PTHR23303:SF15">
    <property type="entry name" value="COLOSSIN-A"/>
    <property type="match status" value="1"/>
</dbReference>
<reference evidence="6" key="1">
    <citation type="journal article" date="2019" name="Int. J. Syst. Evol. Microbiol.">
        <title>The Global Catalogue of Microorganisms (GCM) 10K type strain sequencing project: providing services to taxonomists for standard genome sequencing and annotation.</title>
        <authorList>
            <consortium name="The Broad Institute Genomics Platform"/>
            <consortium name="The Broad Institute Genome Sequencing Center for Infectious Disease"/>
            <person name="Wu L."/>
            <person name="Ma J."/>
        </authorList>
    </citation>
    <scope>NUCLEOTIDE SEQUENCE [LARGE SCALE GENOMIC DNA]</scope>
    <source>
        <strain evidence="6">JCM 19134</strain>
    </source>
</reference>
<evidence type="ECO:0000313" key="5">
    <source>
        <dbReference type="EMBL" id="GAA4953079.1"/>
    </source>
</evidence>
<dbReference type="AlphaFoldDB" id="A0AAV3U6W2"/>
<accession>A0AAV3U6W2</accession>
<comment type="caution">
    <text evidence="5">The sequence shown here is derived from an EMBL/GenBank/DDBJ whole genome shotgun (WGS) entry which is preliminary data.</text>
</comment>